<dbReference type="GO" id="GO:0005524">
    <property type="term" value="F:ATP binding"/>
    <property type="evidence" value="ECO:0007669"/>
    <property type="project" value="UniProtKB-UniRule"/>
</dbReference>
<evidence type="ECO:0000256" key="4">
    <source>
        <dbReference type="ARBA" id="ARBA00022490"/>
    </source>
</evidence>
<keyword evidence="4 14" id="KW-0963">Cytoplasm</keyword>
<dbReference type="AlphaFoldDB" id="A0A5B8XK44"/>
<comment type="function">
    <text evidence="14">Cell wall formation.</text>
</comment>
<dbReference type="SUPFAM" id="SSF51984">
    <property type="entry name" value="MurCD N-terminal domain"/>
    <property type="match status" value="1"/>
</dbReference>
<evidence type="ECO:0000259" key="18">
    <source>
        <dbReference type="Pfam" id="PF08245"/>
    </source>
</evidence>
<comment type="caution">
    <text evidence="14">Lacks conserved residue(s) required for the propagation of feature annotation.</text>
</comment>
<evidence type="ECO:0000256" key="8">
    <source>
        <dbReference type="ARBA" id="ARBA00022840"/>
    </source>
</evidence>
<keyword evidence="10 14" id="KW-0573">Peptidoglycan synthesis</keyword>
<evidence type="ECO:0000256" key="5">
    <source>
        <dbReference type="ARBA" id="ARBA00022598"/>
    </source>
</evidence>
<dbReference type="Pfam" id="PF02875">
    <property type="entry name" value="Mur_ligase_C"/>
    <property type="match status" value="1"/>
</dbReference>
<keyword evidence="7 14" id="KW-0547">Nucleotide-binding</keyword>
<evidence type="ECO:0000256" key="7">
    <source>
        <dbReference type="ARBA" id="ARBA00022741"/>
    </source>
</evidence>
<dbReference type="PANTHER" id="PTHR43445">
    <property type="entry name" value="UDP-N-ACETYLMURAMATE--L-ALANINE LIGASE-RELATED"/>
    <property type="match status" value="1"/>
</dbReference>
<dbReference type="EMBL" id="CP042467">
    <property type="protein sequence ID" value="QED26172.1"/>
    <property type="molecule type" value="Genomic_DNA"/>
</dbReference>
<dbReference type="NCBIfam" id="TIGR01082">
    <property type="entry name" value="murC"/>
    <property type="match status" value="1"/>
</dbReference>
<comment type="similarity">
    <text evidence="14">Belongs to the MurCDEF family.</text>
</comment>
<evidence type="ECO:0000259" key="17">
    <source>
        <dbReference type="Pfam" id="PF02875"/>
    </source>
</evidence>
<dbReference type="GO" id="GO:0008763">
    <property type="term" value="F:UDP-N-acetylmuramate-L-alanine ligase activity"/>
    <property type="evidence" value="ECO:0007669"/>
    <property type="project" value="UniProtKB-UniRule"/>
</dbReference>
<reference evidence="19 20" key="1">
    <citation type="submission" date="2019-08" db="EMBL/GenBank/DDBJ databases">
        <authorList>
            <person name="Liang Q."/>
        </authorList>
    </citation>
    <scope>NUCLEOTIDE SEQUENCE [LARGE SCALE GENOMIC DNA]</scope>
    <source>
        <strain evidence="19 20">V1718</strain>
    </source>
</reference>
<dbReference type="Gene3D" id="3.90.190.20">
    <property type="entry name" value="Mur ligase, C-terminal domain"/>
    <property type="match status" value="1"/>
</dbReference>
<dbReference type="PANTHER" id="PTHR43445:SF3">
    <property type="entry name" value="UDP-N-ACETYLMURAMATE--L-ALANINE LIGASE"/>
    <property type="match status" value="1"/>
</dbReference>
<dbReference type="SUPFAM" id="SSF53623">
    <property type="entry name" value="MurD-like peptide ligases, catalytic domain"/>
    <property type="match status" value="1"/>
</dbReference>
<evidence type="ECO:0000256" key="1">
    <source>
        <dbReference type="ARBA" id="ARBA00004496"/>
    </source>
</evidence>
<comment type="catalytic activity">
    <reaction evidence="13 14">
        <text>UDP-N-acetyl-alpha-D-muramate + L-alanine + ATP = UDP-N-acetyl-alpha-D-muramoyl-L-alanine + ADP + phosphate + H(+)</text>
        <dbReference type="Rhea" id="RHEA:23372"/>
        <dbReference type="ChEBI" id="CHEBI:15378"/>
        <dbReference type="ChEBI" id="CHEBI:30616"/>
        <dbReference type="ChEBI" id="CHEBI:43474"/>
        <dbReference type="ChEBI" id="CHEBI:57972"/>
        <dbReference type="ChEBI" id="CHEBI:70757"/>
        <dbReference type="ChEBI" id="CHEBI:83898"/>
        <dbReference type="ChEBI" id="CHEBI:456216"/>
        <dbReference type="EC" id="6.3.2.8"/>
    </reaction>
</comment>
<protein>
    <recommendedName>
        <fullName evidence="3 14">UDP-N-acetylmuramate--L-alanine ligase</fullName>
        <ecNumber evidence="3 14">6.3.2.8</ecNumber>
    </recommendedName>
    <alternativeName>
        <fullName evidence="14">UDP-N-acetylmuramoyl-L-alanine synthetase</fullName>
    </alternativeName>
</protein>
<dbReference type="EC" id="6.3.2.8" evidence="3 14"/>
<feature type="region of interest" description="Disordered" evidence="15">
    <location>
        <begin position="459"/>
        <end position="484"/>
    </location>
</feature>
<dbReference type="Gene3D" id="3.40.1190.10">
    <property type="entry name" value="Mur-like, catalytic domain"/>
    <property type="match status" value="1"/>
</dbReference>
<dbReference type="OrthoDB" id="9804126at2"/>
<feature type="domain" description="Mur ligase C-terminal" evidence="17">
    <location>
        <begin position="316"/>
        <end position="441"/>
    </location>
</feature>
<evidence type="ECO:0000256" key="13">
    <source>
        <dbReference type="ARBA" id="ARBA00047833"/>
    </source>
</evidence>
<gene>
    <name evidence="14 19" type="primary">murC</name>
    <name evidence="19" type="ORF">FRD01_02635</name>
</gene>
<dbReference type="GO" id="GO:0051301">
    <property type="term" value="P:cell division"/>
    <property type="evidence" value="ECO:0007669"/>
    <property type="project" value="UniProtKB-KW"/>
</dbReference>
<proteinExistence type="inferred from homology"/>
<evidence type="ECO:0000256" key="12">
    <source>
        <dbReference type="ARBA" id="ARBA00023316"/>
    </source>
</evidence>
<dbReference type="InterPro" id="IPR004101">
    <property type="entry name" value="Mur_ligase_C"/>
</dbReference>
<dbReference type="InterPro" id="IPR013221">
    <property type="entry name" value="Mur_ligase_cen"/>
</dbReference>
<dbReference type="GO" id="GO:0005737">
    <property type="term" value="C:cytoplasm"/>
    <property type="evidence" value="ECO:0007669"/>
    <property type="project" value="UniProtKB-SubCell"/>
</dbReference>
<evidence type="ECO:0000256" key="10">
    <source>
        <dbReference type="ARBA" id="ARBA00022984"/>
    </source>
</evidence>
<dbReference type="Pfam" id="PF08245">
    <property type="entry name" value="Mur_ligase_M"/>
    <property type="match status" value="1"/>
</dbReference>
<dbReference type="RefSeq" id="WP_146957385.1">
    <property type="nucleotide sequence ID" value="NZ_CP042467.1"/>
</dbReference>
<dbReference type="InterPro" id="IPR050061">
    <property type="entry name" value="MurCDEF_pg_biosynth"/>
</dbReference>
<comment type="pathway">
    <text evidence="2 14">Cell wall biogenesis; peptidoglycan biosynthesis.</text>
</comment>
<dbReference type="KEGG" id="bbae:FRD01_02635"/>
<dbReference type="Pfam" id="PF01225">
    <property type="entry name" value="Mur_ligase"/>
    <property type="match status" value="1"/>
</dbReference>
<keyword evidence="6 14" id="KW-0132">Cell division</keyword>
<feature type="domain" description="Mur ligase N-terminal catalytic" evidence="16">
    <location>
        <begin position="9"/>
        <end position="107"/>
    </location>
</feature>
<organism evidence="19 20">
    <name type="scientific">Microvenator marinus</name>
    <dbReference type="NCBI Taxonomy" id="2600177"/>
    <lineage>
        <taxon>Bacteria</taxon>
        <taxon>Deltaproteobacteria</taxon>
        <taxon>Bradymonadales</taxon>
        <taxon>Microvenatoraceae</taxon>
        <taxon>Microvenator</taxon>
    </lineage>
</organism>
<comment type="subcellular location">
    <subcellularLocation>
        <location evidence="1 14">Cytoplasm</location>
    </subcellularLocation>
</comment>
<evidence type="ECO:0000256" key="11">
    <source>
        <dbReference type="ARBA" id="ARBA00023306"/>
    </source>
</evidence>
<dbReference type="GO" id="GO:0008360">
    <property type="term" value="P:regulation of cell shape"/>
    <property type="evidence" value="ECO:0007669"/>
    <property type="project" value="UniProtKB-KW"/>
</dbReference>
<evidence type="ECO:0000256" key="3">
    <source>
        <dbReference type="ARBA" id="ARBA00012211"/>
    </source>
</evidence>
<evidence type="ECO:0000256" key="2">
    <source>
        <dbReference type="ARBA" id="ARBA00004752"/>
    </source>
</evidence>
<evidence type="ECO:0000259" key="16">
    <source>
        <dbReference type="Pfam" id="PF01225"/>
    </source>
</evidence>
<dbReference type="UniPathway" id="UPA00219"/>
<name>A0A5B8XK44_9DELT</name>
<evidence type="ECO:0000256" key="14">
    <source>
        <dbReference type="HAMAP-Rule" id="MF_00046"/>
    </source>
</evidence>
<dbReference type="InterPro" id="IPR005758">
    <property type="entry name" value="UDP-N-AcMur_Ala_ligase_MurC"/>
</dbReference>
<dbReference type="SUPFAM" id="SSF53244">
    <property type="entry name" value="MurD-like peptide ligases, peptide-binding domain"/>
    <property type="match status" value="1"/>
</dbReference>
<dbReference type="Gene3D" id="3.40.50.720">
    <property type="entry name" value="NAD(P)-binding Rossmann-like Domain"/>
    <property type="match status" value="1"/>
</dbReference>
<dbReference type="HAMAP" id="MF_00046">
    <property type="entry name" value="MurC"/>
    <property type="match status" value="1"/>
</dbReference>
<accession>A0A5B8XK44</accession>
<keyword evidence="8 14" id="KW-0067">ATP-binding</keyword>
<evidence type="ECO:0000313" key="20">
    <source>
        <dbReference type="Proteomes" id="UP000321595"/>
    </source>
</evidence>
<dbReference type="GO" id="GO:0009252">
    <property type="term" value="P:peptidoglycan biosynthetic process"/>
    <property type="evidence" value="ECO:0007669"/>
    <property type="project" value="UniProtKB-UniRule"/>
</dbReference>
<dbReference type="InterPro" id="IPR000713">
    <property type="entry name" value="Mur_ligase_N"/>
</dbReference>
<dbReference type="GO" id="GO:0071555">
    <property type="term" value="P:cell wall organization"/>
    <property type="evidence" value="ECO:0007669"/>
    <property type="project" value="UniProtKB-KW"/>
</dbReference>
<evidence type="ECO:0000256" key="9">
    <source>
        <dbReference type="ARBA" id="ARBA00022960"/>
    </source>
</evidence>
<keyword evidence="12 14" id="KW-0961">Cell wall biogenesis/degradation</keyword>
<evidence type="ECO:0000313" key="19">
    <source>
        <dbReference type="EMBL" id="QED26172.1"/>
    </source>
</evidence>
<evidence type="ECO:0000256" key="15">
    <source>
        <dbReference type="SAM" id="MobiDB-lite"/>
    </source>
</evidence>
<keyword evidence="9 14" id="KW-0133">Cell shape</keyword>
<keyword evidence="5 14" id="KW-0436">Ligase</keyword>
<feature type="domain" description="Mur ligase central" evidence="18">
    <location>
        <begin position="111"/>
        <end position="293"/>
    </location>
</feature>
<evidence type="ECO:0000256" key="6">
    <source>
        <dbReference type="ARBA" id="ARBA00022618"/>
    </source>
</evidence>
<dbReference type="InterPro" id="IPR036565">
    <property type="entry name" value="Mur-like_cat_sf"/>
</dbReference>
<keyword evidence="11 14" id="KW-0131">Cell cycle</keyword>
<dbReference type="InterPro" id="IPR036615">
    <property type="entry name" value="Mur_ligase_C_dom_sf"/>
</dbReference>
<keyword evidence="20" id="KW-1185">Reference proteome</keyword>
<dbReference type="Proteomes" id="UP000321595">
    <property type="component" value="Chromosome"/>
</dbReference>
<sequence length="484" mass="53252">MILENVKRVHLLGIGGIGVSGVARILNGRGYQVSGSDVRESALTEAVRNEGMKVFIGHMPQNVEGVDLVVVSTAIPETNVELVAAKEKGIPVVHRSHVLAALIDDFRTIGVTGTHGKGTVSSMIAWILEKAGLEPGFIIGGMLNNFGTNARAPGKVEHPWMVVEVDESDGSHHNVPTDLVVCNFLELDHLNYYDDLNDIIASMTRYIQENPKLKEVFLNLDCEGNRQLASKVQLRPTGYSVEHETEYKGVLDGNGQLPIRFKAIRRGEVIGEFELNLPGRYNVVNAMAAIAVAIRVGVDIPTIQDAISTYSGMENRFTIVHGGGVTFVKDYNSHPTCMRKVLESARDLVDGRIISIFKPYRYSLIKYLQHEYGAAFKGSDEVIITKMYAAEEDPIPGVDTQTVVDRIRENGLKVTYIDDQRDIPDYLYKTLKPDDKALFFGGDDFFRMADEIAAEMARNAARSEGTPALGEVSGPLSHPREEAP</sequence>